<organism evidence="2 3">
    <name type="scientific">Patella caerulea</name>
    <name type="common">Rayed Mediterranean limpet</name>
    <dbReference type="NCBI Taxonomy" id="87958"/>
    <lineage>
        <taxon>Eukaryota</taxon>
        <taxon>Metazoa</taxon>
        <taxon>Spiralia</taxon>
        <taxon>Lophotrochozoa</taxon>
        <taxon>Mollusca</taxon>
        <taxon>Gastropoda</taxon>
        <taxon>Patellogastropoda</taxon>
        <taxon>Patelloidea</taxon>
        <taxon>Patellidae</taxon>
        <taxon>Patella</taxon>
    </lineage>
</organism>
<dbReference type="PANTHER" id="PTHR47027:SF20">
    <property type="entry name" value="REVERSE TRANSCRIPTASE-LIKE PROTEIN WITH RNA-DIRECTED DNA POLYMERASE DOMAIN"/>
    <property type="match status" value="1"/>
</dbReference>
<accession>A0AAN8J0E8</accession>
<feature type="domain" description="Reverse transcriptase" evidence="1">
    <location>
        <begin position="160"/>
        <end position="433"/>
    </location>
</feature>
<reference evidence="2 3" key="1">
    <citation type="submission" date="2024-01" db="EMBL/GenBank/DDBJ databases">
        <title>The genome of the rayed Mediterranean limpet Patella caerulea (Linnaeus, 1758).</title>
        <authorList>
            <person name="Anh-Thu Weber A."/>
            <person name="Halstead-Nussloch G."/>
        </authorList>
    </citation>
    <scope>NUCLEOTIDE SEQUENCE [LARGE SCALE GENOMIC DNA]</scope>
    <source>
        <strain evidence="2">AATW-2023a</strain>
        <tissue evidence="2">Whole specimen</tissue>
    </source>
</reference>
<dbReference type="Proteomes" id="UP001347796">
    <property type="component" value="Unassembled WGS sequence"/>
</dbReference>
<dbReference type="AlphaFoldDB" id="A0AAN8J0E8"/>
<protein>
    <recommendedName>
        <fullName evidence="1">Reverse transcriptase domain-containing protein</fullName>
    </recommendedName>
</protein>
<dbReference type="InterPro" id="IPR043128">
    <property type="entry name" value="Rev_trsase/Diguanyl_cyclase"/>
</dbReference>
<dbReference type="EMBL" id="JAZGQO010000021">
    <property type="protein sequence ID" value="KAK6166923.1"/>
    <property type="molecule type" value="Genomic_DNA"/>
</dbReference>
<evidence type="ECO:0000313" key="3">
    <source>
        <dbReference type="Proteomes" id="UP001347796"/>
    </source>
</evidence>
<proteinExistence type="predicted"/>
<keyword evidence="3" id="KW-1185">Reference proteome</keyword>
<dbReference type="Gene3D" id="3.30.70.270">
    <property type="match status" value="1"/>
</dbReference>
<evidence type="ECO:0000259" key="1">
    <source>
        <dbReference type="PROSITE" id="PS50878"/>
    </source>
</evidence>
<comment type="caution">
    <text evidence="2">The sequence shown here is derived from an EMBL/GenBank/DDBJ whole genome shotgun (WGS) entry which is preliminary data.</text>
</comment>
<dbReference type="PROSITE" id="PS50878">
    <property type="entry name" value="RT_POL"/>
    <property type="match status" value="1"/>
</dbReference>
<evidence type="ECO:0000313" key="2">
    <source>
        <dbReference type="EMBL" id="KAK6166923.1"/>
    </source>
</evidence>
<gene>
    <name evidence="2" type="ORF">SNE40_023524</name>
</gene>
<dbReference type="PANTHER" id="PTHR47027">
    <property type="entry name" value="REVERSE TRANSCRIPTASE DOMAIN-CONTAINING PROTEIN"/>
    <property type="match status" value="1"/>
</dbReference>
<dbReference type="InterPro" id="IPR043502">
    <property type="entry name" value="DNA/RNA_pol_sf"/>
</dbReference>
<dbReference type="CDD" id="cd01650">
    <property type="entry name" value="RT_nLTR_like"/>
    <property type="match status" value="1"/>
</dbReference>
<dbReference type="SUPFAM" id="SSF56672">
    <property type="entry name" value="DNA/RNA polymerases"/>
    <property type="match status" value="1"/>
</dbReference>
<dbReference type="Pfam" id="PF00078">
    <property type="entry name" value="RVT_1"/>
    <property type="match status" value="1"/>
</dbReference>
<name>A0AAN8J0E8_PATCE</name>
<dbReference type="InterPro" id="IPR000477">
    <property type="entry name" value="RT_dom"/>
</dbReference>
<sequence>MNTLEDYTFPTKKKLRFTMKKKKIEYYNNIKEQLKSLSKNNEPKKFWKLLNSLHTKRTINNDNGSEIDANTWEEHYKNQGVKSEENNSKTEEKIFNELDKLKDNLEESEITDKPFTISEVKKEINKLKDNKAVGLDRIDSEMLKCGKNVITSIITKLFNEILSTSIYPDSWRKTYITSLHKKGDKSDPNNYRSIAISSHLSKLFNSLINTRLKTLIESKLSNFQFGFRENHRTSDNLLILKTLVSKYVKNKQDKIYVAFVDFRKAFDSVWRQALLLKLAKIGIGKKCFDIIQDLHKRTISTVKLGDQLSRDFQIDIGVRQGDCLSPTLFNIFIDDINEVFNEECKPVELDNVSFNSIMFADDIVLISKTKDGLQKCLDNLENYSNEWRLTINTNKTKTMCLKHCKSTNNYHNFIYNGKYLENVHEFNYLGTVISDTGSCFAAMDNLTQKGSKAFNIMINKFTKINTDPYLVRKLFISQIRPIITYNSDIWFMDMDEKQQKAKNRCSLKDKYFDHLSYIDSTIIEKLNIKMCKYALGTSRKSSNIAVRAEMGCTPIESFIRRLALKNYERITKLPTSNLTRLALNENQKMHADGRFSWFSFIKNCEAIKSNVHVDLKSYYNNLLSQKINNIKGLDETSLNKLRTVLIKHNVNYLDVIRNPKHRKALRELFYCRYFTANILATPKKSG</sequence>